<dbReference type="Gene3D" id="1.10.8.60">
    <property type="match status" value="1"/>
</dbReference>
<keyword evidence="6 9" id="KW-0720">Serine protease</keyword>
<dbReference type="PIRSF" id="PIRSF001174">
    <property type="entry name" value="Lon_proteas"/>
    <property type="match status" value="1"/>
</dbReference>
<dbReference type="InterPro" id="IPR020568">
    <property type="entry name" value="Ribosomal_Su5_D2-typ_SF"/>
</dbReference>
<gene>
    <name evidence="9 17" type="primary">lon</name>
    <name evidence="17" type="ORF">FC962_16085</name>
</gene>
<dbReference type="InterPro" id="IPR003111">
    <property type="entry name" value="Lon_prtase_N"/>
</dbReference>
<keyword evidence="8 9" id="KW-0346">Stress response</keyword>
<dbReference type="GO" id="GO:0004176">
    <property type="term" value="F:ATP-dependent peptidase activity"/>
    <property type="evidence" value="ECO:0007669"/>
    <property type="project" value="UniProtKB-UniRule"/>
</dbReference>
<name>A0A6G4EJD8_CLOBO</name>
<dbReference type="RefSeq" id="WP_061319944.1">
    <property type="nucleotide sequence ID" value="NZ_CP013247.1"/>
</dbReference>
<dbReference type="InterPro" id="IPR054594">
    <property type="entry name" value="Lon_lid"/>
</dbReference>
<dbReference type="InterPro" id="IPR027065">
    <property type="entry name" value="Lon_Prtase"/>
</dbReference>
<keyword evidence="3 9" id="KW-0645">Protease</keyword>
<feature type="active site" evidence="9 11">
    <location>
        <position position="677"/>
    </location>
</feature>
<dbReference type="Pfam" id="PF05362">
    <property type="entry name" value="Lon_C"/>
    <property type="match status" value="1"/>
</dbReference>
<accession>A0A6G4EJD8</accession>
<dbReference type="SMART" id="SM00464">
    <property type="entry name" value="LON"/>
    <property type="match status" value="1"/>
</dbReference>
<evidence type="ECO:0000256" key="6">
    <source>
        <dbReference type="ARBA" id="ARBA00022825"/>
    </source>
</evidence>
<dbReference type="PROSITE" id="PS51787">
    <property type="entry name" value="LON_N"/>
    <property type="match status" value="1"/>
</dbReference>
<dbReference type="GO" id="GO:0004252">
    <property type="term" value="F:serine-type endopeptidase activity"/>
    <property type="evidence" value="ECO:0007669"/>
    <property type="project" value="UniProtKB-UniRule"/>
</dbReference>
<evidence type="ECO:0000256" key="11">
    <source>
        <dbReference type="PIRSR" id="PIRSR001174-1"/>
    </source>
</evidence>
<dbReference type="Gene3D" id="1.20.5.5270">
    <property type="match status" value="1"/>
</dbReference>
<dbReference type="InterPro" id="IPR008269">
    <property type="entry name" value="Lon_proteolytic"/>
</dbReference>
<evidence type="ECO:0000259" key="16">
    <source>
        <dbReference type="PROSITE" id="PS51787"/>
    </source>
</evidence>
<dbReference type="Pfam" id="PF22667">
    <property type="entry name" value="Lon_lid"/>
    <property type="match status" value="1"/>
</dbReference>
<dbReference type="PROSITE" id="PS51786">
    <property type="entry name" value="LON_PROTEOLYTIC"/>
    <property type="match status" value="1"/>
</dbReference>
<feature type="domain" description="Lon N-terminal" evidence="16">
    <location>
        <begin position="8"/>
        <end position="202"/>
    </location>
</feature>
<dbReference type="Pfam" id="PF02190">
    <property type="entry name" value="LON_substr_bdg"/>
    <property type="match status" value="1"/>
</dbReference>
<dbReference type="PANTHER" id="PTHR10046">
    <property type="entry name" value="ATP DEPENDENT LON PROTEASE FAMILY MEMBER"/>
    <property type="match status" value="1"/>
</dbReference>
<dbReference type="InterPro" id="IPR015947">
    <property type="entry name" value="PUA-like_sf"/>
</dbReference>
<dbReference type="Gene3D" id="1.20.58.1480">
    <property type="match status" value="1"/>
</dbReference>
<evidence type="ECO:0000313" key="17">
    <source>
        <dbReference type="EMBL" id="NFH63372.1"/>
    </source>
</evidence>
<dbReference type="GO" id="GO:0043565">
    <property type="term" value="F:sequence-specific DNA binding"/>
    <property type="evidence" value="ECO:0007669"/>
    <property type="project" value="UniProtKB-UniRule"/>
</dbReference>
<keyword evidence="5 9" id="KW-0378">Hydrolase</keyword>
<feature type="active site" evidence="9 11">
    <location>
        <position position="720"/>
    </location>
</feature>
<dbReference type="SMART" id="SM00382">
    <property type="entry name" value="AAA"/>
    <property type="match status" value="1"/>
</dbReference>
<evidence type="ECO:0000256" key="4">
    <source>
        <dbReference type="ARBA" id="ARBA00022741"/>
    </source>
</evidence>
<protein>
    <recommendedName>
        <fullName evidence="9 10">Lon protease</fullName>
        <ecNumber evidence="9 10">3.4.21.53</ecNumber>
    </recommendedName>
    <alternativeName>
        <fullName evidence="9">ATP-dependent protease La</fullName>
    </alternativeName>
</protein>
<feature type="binding site" evidence="9 12">
    <location>
        <begin position="354"/>
        <end position="361"/>
    </location>
    <ligand>
        <name>ATP</name>
        <dbReference type="ChEBI" id="CHEBI:30616"/>
    </ligand>
</feature>
<dbReference type="InterPro" id="IPR008268">
    <property type="entry name" value="Peptidase_S16_AS"/>
</dbReference>
<dbReference type="SUPFAM" id="SSF52540">
    <property type="entry name" value="P-loop containing nucleoside triphosphate hydrolases"/>
    <property type="match status" value="1"/>
</dbReference>
<dbReference type="AlphaFoldDB" id="A0A6G4EJD8"/>
<dbReference type="InterPro" id="IPR046336">
    <property type="entry name" value="Lon_prtase_N_sf"/>
</dbReference>
<comment type="caution">
    <text evidence="17">The sequence shown here is derived from an EMBL/GenBank/DDBJ whole genome shotgun (WGS) entry which is preliminary data.</text>
</comment>
<keyword evidence="7 9" id="KW-0067">ATP-binding</keyword>
<proteinExistence type="evidence at transcript level"/>
<dbReference type="NCBIfam" id="TIGR00763">
    <property type="entry name" value="lon"/>
    <property type="match status" value="1"/>
</dbReference>
<dbReference type="InterPro" id="IPR003593">
    <property type="entry name" value="AAA+_ATPase"/>
</dbReference>
<dbReference type="GO" id="GO:0006515">
    <property type="term" value="P:protein quality control for misfolded or incompletely synthesized proteins"/>
    <property type="evidence" value="ECO:0007669"/>
    <property type="project" value="UniProtKB-UniRule"/>
</dbReference>
<comment type="subcellular location">
    <subcellularLocation>
        <location evidence="1 9 10">Cytoplasm</location>
    </subcellularLocation>
</comment>
<dbReference type="NCBIfam" id="NF008053">
    <property type="entry name" value="PRK10787.1"/>
    <property type="match status" value="1"/>
</dbReference>
<evidence type="ECO:0000256" key="12">
    <source>
        <dbReference type="PIRSR" id="PIRSR001174-2"/>
    </source>
</evidence>
<dbReference type="SUPFAM" id="SSF54211">
    <property type="entry name" value="Ribosomal protein S5 domain 2-like"/>
    <property type="match status" value="1"/>
</dbReference>
<evidence type="ECO:0000256" key="9">
    <source>
        <dbReference type="HAMAP-Rule" id="MF_01973"/>
    </source>
</evidence>
<dbReference type="GO" id="GO:0005737">
    <property type="term" value="C:cytoplasm"/>
    <property type="evidence" value="ECO:0007669"/>
    <property type="project" value="UniProtKB-SubCell"/>
</dbReference>
<keyword evidence="2 9" id="KW-0963">Cytoplasm</keyword>
<dbReference type="Pfam" id="PF00004">
    <property type="entry name" value="AAA"/>
    <property type="match status" value="1"/>
</dbReference>
<sequence>MKENLEVLPLIPLRGIIIFPYMILHFDVGREKSILALEEAMENEQKIFLSAQKEAETEEPIVEDIYDIGTICEIKQILKLPGDTVRVLVEGKTRGRIVNYLEEEPFLKVEIEEIEDNQYEDDKEVDALIRLVKTNFDEYIKLSGDSSSDLTVGVDDLEEPGRIADVIGSYININQEEKQELIGIIDSKERLERILIIINEEIEILKIERKIGIKVKNKIDKVQKEYYLKEQLKAIQEELGEDEEDKKEINLYKEKINKAKLPKEVKEKAIYELDRLKNSGNFSAEGGVIRTYLDWILSLPWNKDTKDNLDIKKAREILDKEHYGLKDVKDRIIEYLAVRKVSKTLKGPILCLVGPPGVGKTSIAKSIAHSLNRNFVRMSLGGVRDEAEIRGHRKTYVGAIPGRVIYGIKQAKSKNPLFLLDEIDKMSSDFRGDPADALLEVLDAEQNATFRDHYLELDFDLSKVLFITTANTLSTIPGPLLDRMEVIEVSGYTSEEKFYIAKNHLIPKKLKEHNMEDGKITFSNSSIYYIIDNYTRESGVRGLERKISSIIRKSITEMIEKNKDTTNVTINHVKKYLGPEVFFYEKADKEDKIGVVTGLAWTAYGGDTLPIEVTAMDGNGKLQLTGKLGEVMVESAKAGYSYVRSNASKYEIDTDFYKNKDIHIHVPEGAVPKDGPSAGVTMITALISALGGKRVKHNVAMTGEITLTGRVLPIGGLKEKSLAAYRAGIDTIIIPKANEKDLRNIPKTVKNKIDFIVADRIEKVLDNALIKEQ</sequence>
<dbReference type="GO" id="GO:0034605">
    <property type="term" value="P:cellular response to heat"/>
    <property type="evidence" value="ECO:0007669"/>
    <property type="project" value="UniProtKB-UniRule"/>
</dbReference>
<comment type="similarity">
    <text evidence="9 10 13 14">Belongs to the peptidase S16 family.</text>
</comment>
<dbReference type="PROSITE" id="PS01046">
    <property type="entry name" value="LON_SER"/>
    <property type="match status" value="1"/>
</dbReference>
<dbReference type="Gene3D" id="3.40.50.300">
    <property type="entry name" value="P-loop containing nucleotide triphosphate hydrolases"/>
    <property type="match status" value="1"/>
</dbReference>
<evidence type="ECO:0000256" key="2">
    <source>
        <dbReference type="ARBA" id="ARBA00022490"/>
    </source>
</evidence>
<comment type="function">
    <text evidence="9">ATP-dependent serine protease that mediates the selective degradation of mutant and abnormal proteins as well as certain short-lived regulatory proteins. Required for cellular homeostasis and for survival from DNA damage and developmental changes induced by stress. Degrades polypeptides processively to yield small peptide fragments that are 5 to 10 amino acids long. Binds to DNA in a double-stranded, site-specific manner.</text>
</comment>
<evidence type="ECO:0000256" key="1">
    <source>
        <dbReference type="ARBA" id="ARBA00004496"/>
    </source>
</evidence>
<dbReference type="SUPFAM" id="SSF88697">
    <property type="entry name" value="PUA domain-like"/>
    <property type="match status" value="1"/>
</dbReference>
<dbReference type="CDD" id="cd19500">
    <property type="entry name" value="RecA-like_Lon"/>
    <property type="match status" value="1"/>
</dbReference>
<dbReference type="InterPro" id="IPR004815">
    <property type="entry name" value="Lon_bac/euk-typ"/>
</dbReference>
<dbReference type="InterPro" id="IPR027543">
    <property type="entry name" value="Lon_bac"/>
</dbReference>
<evidence type="ECO:0000259" key="15">
    <source>
        <dbReference type="PROSITE" id="PS51786"/>
    </source>
</evidence>
<comment type="induction">
    <text evidence="9">By heat shock.</text>
</comment>
<dbReference type="PRINTS" id="PR00830">
    <property type="entry name" value="ENDOLAPTASE"/>
</dbReference>
<comment type="subunit">
    <text evidence="9 10">Homohexamer. Organized in a ring with a central cavity.</text>
</comment>
<dbReference type="InterPro" id="IPR014721">
    <property type="entry name" value="Ribsml_uS5_D2-typ_fold_subgr"/>
</dbReference>
<evidence type="ECO:0000256" key="13">
    <source>
        <dbReference type="PROSITE-ProRule" id="PRU01122"/>
    </source>
</evidence>
<dbReference type="InterPro" id="IPR027417">
    <property type="entry name" value="P-loop_NTPase"/>
</dbReference>
<dbReference type="EMBL" id="SWRL01000022">
    <property type="protein sequence ID" value="NFH63372.1"/>
    <property type="molecule type" value="Genomic_DNA"/>
</dbReference>
<dbReference type="EC" id="3.4.21.53" evidence="9 10"/>
<dbReference type="GO" id="GO:0016887">
    <property type="term" value="F:ATP hydrolysis activity"/>
    <property type="evidence" value="ECO:0007669"/>
    <property type="project" value="UniProtKB-UniRule"/>
</dbReference>
<evidence type="ECO:0000256" key="8">
    <source>
        <dbReference type="ARBA" id="ARBA00023016"/>
    </source>
</evidence>
<evidence type="ECO:0000256" key="3">
    <source>
        <dbReference type="ARBA" id="ARBA00022670"/>
    </source>
</evidence>
<dbReference type="Gene3D" id="2.30.130.40">
    <property type="entry name" value="LON domain-like"/>
    <property type="match status" value="1"/>
</dbReference>
<organism evidence="17">
    <name type="scientific">Clostridium botulinum</name>
    <dbReference type="NCBI Taxonomy" id="1491"/>
    <lineage>
        <taxon>Bacteria</taxon>
        <taxon>Bacillati</taxon>
        <taxon>Bacillota</taxon>
        <taxon>Clostridia</taxon>
        <taxon>Eubacteriales</taxon>
        <taxon>Clostridiaceae</taxon>
        <taxon>Clostridium</taxon>
    </lineage>
</organism>
<dbReference type="HAMAP" id="MF_01973">
    <property type="entry name" value="lon_bact"/>
    <property type="match status" value="1"/>
</dbReference>
<evidence type="ECO:0000256" key="10">
    <source>
        <dbReference type="PIRNR" id="PIRNR001174"/>
    </source>
</evidence>
<dbReference type="FunFam" id="3.40.50.300:FF:000382">
    <property type="entry name" value="Lon protease homolog 2, peroxisomal"/>
    <property type="match status" value="1"/>
</dbReference>
<evidence type="ECO:0000256" key="5">
    <source>
        <dbReference type="ARBA" id="ARBA00022801"/>
    </source>
</evidence>
<feature type="domain" description="Lon proteolytic" evidence="15">
    <location>
        <begin position="590"/>
        <end position="771"/>
    </location>
</feature>
<comment type="catalytic activity">
    <reaction evidence="9 10 13">
        <text>Hydrolysis of proteins in presence of ATP.</text>
        <dbReference type="EC" id="3.4.21.53"/>
    </reaction>
</comment>
<evidence type="ECO:0000256" key="7">
    <source>
        <dbReference type="ARBA" id="ARBA00022840"/>
    </source>
</evidence>
<reference evidence="17" key="1">
    <citation type="submission" date="2019-04" db="EMBL/GenBank/DDBJ databases">
        <title>Genome sequencing of Clostridium botulinum Groups I-IV and Clostridium butyricum.</title>
        <authorList>
            <person name="Brunt J."/>
            <person name="Van Vliet A.H.M."/>
            <person name="Stringer S.C."/>
            <person name="Carter A.T."/>
            <person name="Peck M.W."/>
        </authorList>
    </citation>
    <scope>NUCLEOTIDE SEQUENCE</scope>
    <source>
        <strain evidence="17">IFR 15/031</strain>
    </source>
</reference>
<evidence type="ECO:0000256" key="14">
    <source>
        <dbReference type="RuleBase" id="RU000591"/>
    </source>
</evidence>
<keyword evidence="4 9" id="KW-0547">Nucleotide-binding</keyword>
<dbReference type="InterPro" id="IPR003959">
    <property type="entry name" value="ATPase_AAA_core"/>
</dbReference>
<dbReference type="GO" id="GO:0005524">
    <property type="term" value="F:ATP binding"/>
    <property type="evidence" value="ECO:0007669"/>
    <property type="project" value="UniProtKB-UniRule"/>
</dbReference>
<dbReference type="Gene3D" id="3.30.230.10">
    <property type="match status" value="1"/>
</dbReference>